<protein>
    <submittedName>
        <fullName evidence="4">Putative gamma-interferon inducible lysosomal thiol reductase-like protein</fullName>
    </submittedName>
</protein>
<reference evidence="4" key="1">
    <citation type="journal article" date="2014" name="Insect Biochem. Mol. Biol.">
        <title>An insight into the sialome of the frog biting fly, Corethrella appendiculata.</title>
        <authorList>
            <person name="Ribeiro J.M.C."/>
            <person name="Chagas A.C."/>
            <person name="Pham V.M."/>
            <person name="Lounibos L.P."/>
            <person name="Calvo E."/>
        </authorList>
    </citation>
    <scope>NUCLEOTIDE SEQUENCE</scope>
    <source>
        <tissue evidence="4">Salivary glands</tissue>
    </source>
</reference>
<dbReference type="PANTHER" id="PTHR13234">
    <property type="entry name" value="GAMMA-INTERFERON INDUCIBLE LYSOSOMAL THIOL REDUCTASE GILT"/>
    <property type="match status" value="1"/>
</dbReference>
<organism evidence="4">
    <name type="scientific">Corethrella appendiculata</name>
    <dbReference type="NCBI Taxonomy" id="1370023"/>
    <lineage>
        <taxon>Eukaryota</taxon>
        <taxon>Metazoa</taxon>
        <taxon>Ecdysozoa</taxon>
        <taxon>Arthropoda</taxon>
        <taxon>Hexapoda</taxon>
        <taxon>Insecta</taxon>
        <taxon>Pterygota</taxon>
        <taxon>Neoptera</taxon>
        <taxon>Endopterygota</taxon>
        <taxon>Diptera</taxon>
        <taxon>Nematocera</taxon>
        <taxon>Culicoidea</taxon>
        <taxon>Chaoboridae</taxon>
        <taxon>Corethrella</taxon>
    </lineage>
</organism>
<feature type="signal peptide" evidence="3">
    <location>
        <begin position="1"/>
        <end position="17"/>
    </location>
</feature>
<evidence type="ECO:0000256" key="1">
    <source>
        <dbReference type="ARBA" id="ARBA00005679"/>
    </source>
</evidence>
<comment type="similarity">
    <text evidence="1">Belongs to the GILT family.</text>
</comment>
<dbReference type="EMBL" id="GANO01004117">
    <property type="protein sequence ID" value="JAB55754.1"/>
    <property type="molecule type" value="mRNA"/>
</dbReference>
<feature type="chain" id="PRO_5004659911" evidence="3">
    <location>
        <begin position="18"/>
        <end position="240"/>
    </location>
</feature>
<evidence type="ECO:0000256" key="2">
    <source>
        <dbReference type="ARBA" id="ARBA00023180"/>
    </source>
</evidence>
<proteinExistence type="evidence at transcript level"/>
<dbReference type="InterPro" id="IPR004911">
    <property type="entry name" value="Interferon-induced_GILT"/>
</dbReference>
<dbReference type="Pfam" id="PF03227">
    <property type="entry name" value="GILT"/>
    <property type="match status" value="1"/>
</dbReference>
<evidence type="ECO:0000256" key="3">
    <source>
        <dbReference type="SAM" id="SignalP"/>
    </source>
</evidence>
<dbReference type="GO" id="GO:0016671">
    <property type="term" value="F:oxidoreductase activity, acting on a sulfur group of donors, disulfide as acceptor"/>
    <property type="evidence" value="ECO:0007669"/>
    <property type="project" value="InterPro"/>
</dbReference>
<name>U5ENG0_9DIPT</name>
<keyword evidence="2" id="KW-0325">Glycoprotein</keyword>
<accession>U5ENG0</accession>
<evidence type="ECO:0000313" key="4">
    <source>
        <dbReference type="EMBL" id="JAB55754.1"/>
    </source>
</evidence>
<sequence length="240" mass="26808">MLFKTLAFLTLLALCKAQKTSLFVYYESLCPDSARFINDQLYPTAKDFGKFLDIKFVPYGKSTYNTQGSDVLFQCHHGPNECFGNKVHACAIEHIQVDSFQHEHTRETLILEYVNCLMKLAQFKDAAFPGKRCAQEVGVKNWDVIEQCANSTEGSKLLQKNGDLTIALQNSALTNVPTIAFKQTFEADVQRDGINDLRKQLCKKLSPSPDLCRNQPGNGAQSLSAITLFTLVSVIIAKLF</sequence>
<dbReference type="PANTHER" id="PTHR13234:SF69">
    <property type="entry name" value="GILT-LIKE PROTEIN 1"/>
    <property type="match status" value="1"/>
</dbReference>
<keyword evidence="3" id="KW-0732">Signal</keyword>
<dbReference type="AlphaFoldDB" id="U5ENG0"/>